<dbReference type="EMBL" id="WIVE01000042">
    <property type="protein sequence ID" value="MQX37423.1"/>
    <property type="molecule type" value="Genomic_DNA"/>
</dbReference>
<dbReference type="PANTHER" id="PTHR21485:SF6">
    <property type="entry name" value="N-ACYLNEURAMINATE CYTIDYLYLTRANSFERASE-RELATED"/>
    <property type="match status" value="1"/>
</dbReference>
<accession>A0A7X1ZF40</accession>
<gene>
    <name evidence="1" type="ORF">GHC57_12930</name>
</gene>
<keyword evidence="2" id="KW-1185">Reference proteome</keyword>
<dbReference type="Gene3D" id="3.90.550.10">
    <property type="entry name" value="Spore Coat Polysaccharide Biosynthesis Protein SpsA, Chain A"/>
    <property type="match status" value="1"/>
</dbReference>
<name>A0A7X1ZF40_9PROT</name>
<dbReference type="AlphaFoldDB" id="A0A7X1ZF40"/>
<dbReference type="InterPro" id="IPR029044">
    <property type="entry name" value="Nucleotide-diphossugar_trans"/>
</dbReference>
<dbReference type="Proteomes" id="UP000434582">
    <property type="component" value="Unassembled WGS sequence"/>
</dbReference>
<keyword evidence="1" id="KW-0808">Transferase</keyword>
<proteinExistence type="predicted"/>
<dbReference type="CDD" id="cd02513">
    <property type="entry name" value="CMP-NeuAc_Synthase"/>
    <property type="match status" value="1"/>
</dbReference>
<dbReference type="SUPFAM" id="SSF53448">
    <property type="entry name" value="Nucleotide-diphospho-sugar transferases"/>
    <property type="match status" value="1"/>
</dbReference>
<protein>
    <submittedName>
        <fullName evidence="1">NTP transferase domain-containing protein</fullName>
    </submittedName>
</protein>
<evidence type="ECO:0000313" key="2">
    <source>
        <dbReference type="Proteomes" id="UP000434582"/>
    </source>
</evidence>
<dbReference type="InterPro" id="IPR003329">
    <property type="entry name" value="Cytidylyl_trans"/>
</dbReference>
<dbReference type="InterPro" id="IPR050793">
    <property type="entry name" value="CMP-NeuNAc_synthase"/>
</dbReference>
<organism evidence="1 2">
    <name type="scientific">Roseospira navarrensis</name>
    <dbReference type="NCBI Taxonomy" id="140058"/>
    <lineage>
        <taxon>Bacteria</taxon>
        <taxon>Pseudomonadati</taxon>
        <taxon>Pseudomonadota</taxon>
        <taxon>Alphaproteobacteria</taxon>
        <taxon>Rhodospirillales</taxon>
        <taxon>Rhodospirillaceae</taxon>
        <taxon>Roseospira</taxon>
    </lineage>
</organism>
<evidence type="ECO:0000313" key="1">
    <source>
        <dbReference type="EMBL" id="MQX37423.1"/>
    </source>
</evidence>
<dbReference type="OrthoDB" id="9805604at2"/>
<comment type="caution">
    <text evidence="1">The sequence shown here is derived from an EMBL/GenBank/DDBJ whole genome shotgun (WGS) entry which is preliminary data.</text>
</comment>
<dbReference type="GO" id="GO:0008781">
    <property type="term" value="F:N-acylneuraminate cytidylyltransferase activity"/>
    <property type="evidence" value="ECO:0007669"/>
    <property type="project" value="TreeGrafter"/>
</dbReference>
<dbReference type="Pfam" id="PF02348">
    <property type="entry name" value="CTP_transf_3"/>
    <property type="match status" value="1"/>
</dbReference>
<reference evidence="1 2" key="1">
    <citation type="submission" date="2019-10" db="EMBL/GenBank/DDBJ databases">
        <title>Draft whole-genome sequence of the purple nonsulfur photosynthetic bacterium Roseospira navarrensis DSM 15114.</title>
        <authorList>
            <person name="Kyndt J.A."/>
            <person name="Meyer T.E."/>
        </authorList>
    </citation>
    <scope>NUCLEOTIDE SEQUENCE [LARGE SCALE GENOMIC DNA]</scope>
    <source>
        <strain evidence="1 2">DSM 15114</strain>
    </source>
</reference>
<dbReference type="PANTHER" id="PTHR21485">
    <property type="entry name" value="HAD SUPERFAMILY MEMBERS CMAS AND KDSC"/>
    <property type="match status" value="1"/>
</dbReference>
<dbReference type="RefSeq" id="WP_153344885.1">
    <property type="nucleotide sequence ID" value="NZ_WIVE01000042.1"/>
</dbReference>
<sequence>MIDGKRFLAVVPARGGSKSVPGKNIRSLGGRPLLAHTLAQAAAVPALDAVVVSTDDETIAATAAQYDGRVVHRPADLATDTAPTEWALLHALDTLEAAGEAFDYVMVLEPTSPFRRPATIAACMDHIVAHDGRSLMTVTESRANIGRVADGMFRPLVPGAPRRRQDRQAFHIESSTVYVARTDFLRATGSLVCDDWLAVVVDEAEAVDINTPLDFALAEAMLAHAESGRADSGGADGAASG</sequence>